<organism evidence="1 2">
    <name type="scientific">Xaviernesmea oryzae</name>
    <dbReference type="NCBI Taxonomy" id="464029"/>
    <lineage>
        <taxon>Bacteria</taxon>
        <taxon>Pseudomonadati</taxon>
        <taxon>Pseudomonadota</taxon>
        <taxon>Alphaproteobacteria</taxon>
        <taxon>Hyphomicrobiales</taxon>
        <taxon>Rhizobiaceae</taxon>
        <taxon>Rhizobium/Agrobacterium group</taxon>
        <taxon>Xaviernesmea</taxon>
    </lineage>
</organism>
<accession>A0A1Q9B2C7</accession>
<reference evidence="1 2" key="1">
    <citation type="submission" date="2016-09" db="EMBL/GenBank/DDBJ databases">
        <title>Rhizobium sp. nov., a novel species isolated from the rice rhizosphere.</title>
        <authorList>
            <person name="Zhao J."/>
            <person name="Zhang X."/>
        </authorList>
    </citation>
    <scope>NUCLEOTIDE SEQUENCE [LARGE SCALE GENOMIC DNA]</scope>
    <source>
        <strain evidence="1 2">1.7048</strain>
    </source>
</reference>
<name>A0A1Q9B2C7_9HYPH</name>
<sequence length="77" mass="8366">MGVLTTELRSFVNRTFISLKANSLLRRIGCPIVAPALHEAAGHVVVFPEDGCSKRPVCVQGNEAIDGMSRAVMRSQR</sequence>
<keyword evidence="2" id="KW-1185">Reference proteome</keyword>
<protein>
    <submittedName>
        <fullName evidence="1">Uncharacterized protein</fullName>
    </submittedName>
</protein>
<evidence type="ECO:0000313" key="2">
    <source>
        <dbReference type="Proteomes" id="UP000186364"/>
    </source>
</evidence>
<proteinExistence type="predicted"/>
<dbReference type="EMBL" id="MKIP01000028">
    <property type="protein sequence ID" value="OLP62155.1"/>
    <property type="molecule type" value="Genomic_DNA"/>
</dbReference>
<evidence type="ECO:0000313" key="1">
    <source>
        <dbReference type="EMBL" id="OLP62155.1"/>
    </source>
</evidence>
<dbReference type="AlphaFoldDB" id="A0A1Q9B2C7"/>
<dbReference type="Proteomes" id="UP000186364">
    <property type="component" value="Unassembled WGS sequence"/>
</dbReference>
<gene>
    <name evidence="1" type="ORF">BJF93_01545</name>
</gene>
<comment type="caution">
    <text evidence="1">The sequence shown here is derived from an EMBL/GenBank/DDBJ whole genome shotgun (WGS) entry which is preliminary data.</text>
</comment>